<dbReference type="SMART" id="SM00185">
    <property type="entry name" value="ARM"/>
    <property type="match status" value="2"/>
</dbReference>
<evidence type="ECO:0000256" key="1">
    <source>
        <dbReference type="ARBA" id="ARBA00022737"/>
    </source>
</evidence>
<dbReference type="SUPFAM" id="SSF48371">
    <property type="entry name" value="ARM repeat"/>
    <property type="match status" value="1"/>
</dbReference>
<evidence type="ECO:0000313" key="3">
    <source>
        <dbReference type="EMBL" id="KAJ8788795.1"/>
    </source>
</evidence>
<gene>
    <name evidence="3" type="ORF">J1605_005091</name>
</gene>
<dbReference type="Pfam" id="PF00514">
    <property type="entry name" value="Arm"/>
    <property type="match status" value="1"/>
</dbReference>
<keyword evidence="1" id="KW-0677">Repeat</keyword>
<dbReference type="AlphaFoldDB" id="A0AB34HD31"/>
<sequence>MNGNYPGEGTSGSETRVWAHPEVRRSLAYGRLPERPWTRQQDEVAGCMGCAAAEGDGIDALINALSSKRDGAIANAATVLTNMAMQEPLRLNIQSHDVMHALLSPLHSANTVVQSKAALTVAATACDVEARTELRHSGGLEPLVELLRSKDDEVRRHASWAVMVCASDEPTAAELCRLGALDILEEINLSVSRKNKFSEAAHNKLLNHHLSLKYSQTGYLSSSNIITDGVYDYGRVSGSTNLYFSMCDQFFLHRDAITLQFYNCLT</sequence>
<evidence type="ECO:0000313" key="4">
    <source>
        <dbReference type="Proteomes" id="UP001159641"/>
    </source>
</evidence>
<protein>
    <recommendedName>
        <fullName evidence="5">Armadillo repeat-containing protein 3</fullName>
    </recommendedName>
</protein>
<reference evidence="3 4" key="1">
    <citation type="submission" date="2022-11" db="EMBL/GenBank/DDBJ databases">
        <title>Whole genome sequence of Eschrichtius robustus ER-17-0199.</title>
        <authorList>
            <person name="Bruniche-Olsen A."/>
            <person name="Black A.N."/>
            <person name="Fields C.J."/>
            <person name="Walden K."/>
            <person name="Dewoody J.A."/>
        </authorList>
    </citation>
    <scope>NUCLEOTIDE SEQUENCE [LARGE SCALE GENOMIC DNA]</scope>
    <source>
        <strain evidence="3">ER-17-0199</strain>
        <tissue evidence="3">Blubber</tissue>
    </source>
</reference>
<keyword evidence="4" id="KW-1185">Reference proteome</keyword>
<dbReference type="PANTHER" id="PTHR46618">
    <property type="entry name" value="ARMADILLO REPEAT-CONTAINING PROTEIN 3"/>
    <property type="match status" value="1"/>
</dbReference>
<dbReference type="PROSITE" id="PS50176">
    <property type="entry name" value="ARM_REPEAT"/>
    <property type="match status" value="1"/>
</dbReference>
<dbReference type="InterPro" id="IPR011989">
    <property type="entry name" value="ARM-like"/>
</dbReference>
<dbReference type="PANTHER" id="PTHR46618:SF1">
    <property type="entry name" value="ARMADILLO REPEAT-CONTAINING PROTEIN 3"/>
    <property type="match status" value="1"/>
</dbReference>
<feature type="repeat" description="ARM" evidence="2">
    <location>
        <begin position="138"/>
        <end position="162"/>
    </location>
</feature>
<comment type="caution">
    <text evidence="3">The sequence shown here is derived from an EMBL/GenBank/DDBJ whole genome shotgun (WGS) entry which is preliminary data.</text>
</comment>
<name>A0AB34HD31_ESCRO</name>
<dbReference type="EMBL" id="JAIQCJ010001564">
    <property type="protein sequence ID" value="KAJ8788795.1"/>
    <property type="molecule type" value="Genomic_DNA"/>
</dbReference>
<organism evidence="3 4">
    <name type="scientific">Eschrichtius robustus</name>
    <name type="common">California gray whale</name>
    <name type="synonym">Eschrichtius gibbosus</name>
    <dbReference type="NCBI Taxonomy" id="9764"/>
    <lineage>
        <taxon>Eukaryota</taxon>
        <taxon>Metazoa</taxon>
        <taxon>Chordata</taxon>
        <taxon>Craniata</taxon>
        <taxon>Vertebrata</taxon>
        <taxon>Euteleostomi</taxon>
        <taxon>Mammalia</taxon>
        <taxon>Eutheria</taxon>
        <taxon>Laurasiatheria</taxon>
        <taxon>Artiodactyla</taxon>
        <taxon>Whippomorpha</taxon>
        <taxon>Cetacea</taxon>
        <taxon>Mysticeti</taxon>
        <taxon>Eschrichtiidae</taxon>
        <taxon>Eschrichtius</taxon>
    </lineage>
</organism>
<accession>A0AB34HD31</accession>
<dbReference type="InterPro" id="IPR016024">
    <property type="entry name" value="ARM-type_fold"/>
</dbReference>
<evidence type="ECO:0008006" key="5">
    <source>
        <dbReference type="Google" id="ProtNLM"/>
    </source>
</evidence>
<proteinExistence type="predicted"/>
<dbReference type="InterPro" id="IPR052441">
    <property type="entry name" value="Armadillo-Ser/Thr_Kinase"/>
</dbReference>
<dbReference type="InterPro" id="IPR000225">
    <property type="entry name" value="Armadillo"/>
</dbReference>
<dbReference type="Gene3D" id="1.25.10.10">
    <property type="entry name" value="Leucine-rich Repeat Variant"/>
    <property type="match status" value="1"/>
</dbReference>
<evidence type="ECO:0000256" key="2">
    <source>
        <dbReference type="PROSITE-ProRule" id="PRU00259"/>
    </source>
</evidence>
<dbReference type="Proteomes" id="UP001159641">
    <property type="component" value="Unassembled WGS sequence"/>
</dbReference>